<organism evidence="2 3">
    <name type="scientific">Tessaracoccus defluvii</name>
    <dbReference type="NCBI Taxonomy" id="1285901"/>
    <lineage>
        <taxon>Bacteria</taxon>
        <taxon>Bacillati</taxon>
        <taxon>Actinomycetota</taxon>
        <taxon>Actinomycetes</taxon>
        <taxon>Propionibacteriales</taxon>
        <taxon>Propionibacteriaceae</taxon>
        <taxon>Tessaracoccus</taxon>
    </lineage>
</organism>
<keyword evidence="3" id="KW-1185">Reference proteome</keyword>
<dbReference type="AlphaFoldDB" id="A0A7H0H674"/>
<evidence type="ECO:0000256" key="1">
    <source>
        <dbReference type="SAM" id="MobiDB-lite"/>
    </source>
</evidence>
<evidence type="ECO:0000313" key="2">
    <source>
        <dbReference type="EMBL" id="QNP56040.1"/>
    </source>
</evidence>
<name>A0A7H0H674_9ACTN</name>
<dbReference type="KEGG" id="tdf:H9L22_00435"/>
<sequence>MAQSMVFNLDSEVQLAKWLELHAAAPDFWAGPCGALDTVRGDDRAAQRWFGGVLRTGVLFAQQLILTDAQLLDGVFFQSFTAQGTLELLGMPLSERPALRIYTRAATIEESLRRFATTADGRRLRFVIWSSVLPCLPEGTDPGCAFRALEGRPADRVADAPAGTVAHEIAALLEEGLGLTRGTLRGLAAAWQSWIDADVAGLVETAPLELPDRALFESRMRRHLSSEGVGLPHDTLRPIHEQPDRSHARTAIDDLEVDSEQKRRLHVAYADAYSLALSESCGADVWLKIDAADTDGGDTSGGPLRAGQLALAGAATVQLGDMTPARFQTLRYEARDAIAAWQERADPVATREIAYQVRVASERGDVRSQRQAVRARALMVAGLALVAFVLDLVPELDGRWTVLSLGAALLVGVLPEAVASWRDYRNLGDGRLSSVIKLTKG</sequence>
<accession>A0A7H0H674</accession>
<protein>
    <submittedName>
        <fullName evidence="2">Uncharacterized protein</fullName>
    </submittedName>
</protein>
<evidence type="ECO:0000313" key="3">
    <source>
        <dbReference type="Proteomes" id="UP000516117"/>
    </source>
</evidence>
<feature type="region of interest" description="Disordered" evidence="1">
    <location>
        <begin position="229"/>
        <end position="250"/>
    </location>
</feature>
<proteinExistence type="predicted"/>
<feature type="compositionally biased region" description="Basic and acidic residues" evidence="1">
    <location>
        <begin position="234"/>
        <end position="250"/>
    </location>
</feature>
<reference evidence="2 3" key="1">
    <citation type="submission" date="2020-08" db="EMBL/GenBank/DDBJ databases">
        <title>Genome sequence of Tessaracoccus defluvii JCM 17540T.</title>
        <authorList>
            <person name="Hyun D.-W."/>
            <person name="Bae J.-W."/>
        </authorList>
    </citation>
    <scope>NUCLEOTIDE SEQUENCE [LARGE SCALE GENOMIC DNA]</scope>
    <source>
        <strain evidence="2 3">JCM 17540</strain>
    </source>
</reference>
<gene>
    <name evidence="2" type="ORF">H9L22_00435</name>
</gene>
<dbReference type="Proteomes" id="UP000516117">
    <property type="component" value="Chromosome"/>
</dbReference>
<dbReference type="EMBL" id="CP060789">
    <property type="protein sequence ID" value="QNP56040.1"/>
    <property type="molecule type" value="Genomic_DNA"/>
</dbReference>